<evidence type="ECO:0000313" key="7">
    <source>
        <dbReference type="Proteomes" id="UP000625527"/>
    </source>
</evidence>
<feature type="compositionally biased region" description="Basic and acidic residues" evidence="4">
    <location>
        <begin position="129"/>
        <end position="139"/>
    </location>
</feature>
<dbReference type="InterPro" id="IPR011711">
    <property type="entry name" value="GntR_C"/>
</dbReference>
<dbReference type="Gene3D" id="1.10.10.10">
    <property type="entry name" value="Winged helix-like DNA-binding domain superfamily/Winged helix DNA-binding domain"/>
    <property type="match status" value="1"/>
</dbReference>
<dbReference type="RefSeq" id="WP_192865256.1">
    <property type="nucleotide sequence ID" value="NZ_JADAQT010000110.1"/>
</dbReference>
<dbReference type="PANTHER" id="PTHR43537:SF24">
    <property type="entry name" value="GLUCONATE OPERON TRANSCRIPTIONAL REPRESSOR"/>
    <property type="match status" value="1"/>
</dbReference>
<dbReference type="Pfam" id="PF07729">
    <property type="entry name" value="FCD"/>
    <property type="match status" value="1"/>
</dbReference>
<dbReference type="Gene3D" id="1.20.120.530">
    <property type="entry name" value="GntR ligand-binding domain-like"/>
    <property type="match status" value="1"/>
</dbReference>
<protein>
    <submittedName>
        <fullName evidence="6">FadR family transcriptional regulator</fullName>
    </submittedName>
</protein>
<keyword evidence="1" id="KW-0805">Transcription regulation</keyword>
<dbReference type="SMART" id="SM00345">
    <property type="entry name" value="HTH_GNTR"/>
    <property type="match status" value="1"/>
</dbReference>
<keyword evidence="2" id="KW-0238">DNA-binding</keyword>
<proteinExistence type="predicted"/>
<keyword evidence="7" id="KW-1185">Reference proteome</keyword>
<dbReference type="PROSITE" id="PS50949">
    <property type="entry name" value="HTH_GNTR"/>
    <property type="match status" value="1"/>
</dbReference>
<dbReference type="SUPFAM" id="SSF48008">
    <property type="entry name" value="GntR ligand-binding domain-like"/>
    <property type="match status" value="1"/>
</dbReference>
<feature type="region of interest" description="Disordered" evidence="4">
    <location>
        <begin position="118"/>
        <end position="141"/>
    </location>
</feature>
<dbReference type="InterPro" id="IPR036390">
    <property type="entry name" value="WH_DNA-bd_sf"/>
</dbReference>
<accession>A0ABR9N4W5</accession>
<evidence type="ECO:0000259" key="5">
    <source>
        <dbReference type="PROSITE" id="PS50949"/>
    </source>
</evidence>
<reference evidence="6 7" key="1">
    <citation type="submission" date="2020-10" db="EMBL/GenBank/DDBJ databases">
        <title>Myceligenerans pegani sp. nov., an endophytic actinomycete isolated from Peganum harmala L. in Xinjiang, China.</title>
        <authorList>
            <person name="Xin L."/>
        </authorList>
    </citation>
    <scope>NUCLEOTIDE SEQUENCE [LARGE SCALE GENOMIC DNA]</scope>
    <source>
        <strain evidence="6 7">TRM65318</strain>
    </source>
</reference>
<evidence type="ECO:0000256" key="4">
    <source>
        <dbReference type="SAM" id="MobiDB-lite"/>
    </source>
</evidence>
<dbReference type="PANTHER" id="PTHR43537">
    <property type="entry name" value="TRANSCRIPTIONAL REGULATOR, GNTR FAMILY"/>
    <property type="match status" value="1"/>
</dbReference>
<dbReference type="SUPFAM" id="SSF46785">
    <property type="entry name" value="Winged helix' DNA-binding domain"/>
    <property type="match status" value="1"/>
</dbReference>
<organism evidence="6 7">
    <name type="scientific">Myceligenerans pegani</name>
    <dbReference type="NCBI Taxonomy" id="2776917"/>
    <lineage>
        <taxon>Bacteria</taxon>
        <taxon>Bacillati</taxon>
        <taxon>Actinomycetota</taxon>
        <taxon>Actinomycetes</taxon>
        <taxon>Micrococcales</taxon>
        <taxon>Promicromonosporaceae</taxon>
        <taxon>Myceligenerans</taxon>
    </lineage>
</organism>
<gene>
    <name evidence="6" type="ORF">IHE71_23760</name>
</gene>
<dbReference type="EMBL" id="JADAQT010000110">
    <property type="protein sequence ID" value="MBE1878716.1"/>
    <property type="molecule type" value="Genomic_DNA"/>
</dbReference>
<dbReference type="InterPro" id="IPR008920">
    <property type="entry name" value="TF_FadR/GntR_C"/>
</dbReference>
<feature type="domain" description="HTH gntR-type" evidence="5">
    <location>
        <begin position="1"/>
        <end position="73"/>
    </location>
</feature>
<evidence type="ECO:0000256" key="3">
    <source>
        <dbReference type="ARBA" id="ARBA00023163"/>
    </source>
</evidence>
<dbReference type="Proteomes" id="UP000625527">
    <property type="component" value="Unassembled WGS sequence"/>
</dbReference>
<dbReference type="PRINTS" id="PR00035">
    <property type="entry name" value="HTHGNTR"/>
</dbReference>
<comment type="caution">
    <text evidence="6">The sequence shown here is derived from an EMBL/GenBank/DDBJ whole genome shotgun (WGS) entry which is preliminary data.</text>
</comment>
<dbReference type="CDD" id="cd07377">
    <property type="entry name" value="WHTH_GntR"/>
    <property type="match status" value="1"/>
</dbReference>
<dbReference type="Pfam" id="PF00392">
    <property type="entry name" value="GntR"/>
    <property type="match status" value="1"/>
</dbReference>
<dbReference type="InterPro" id="IPR000524">
    <property type="entry name" value="Tscrpt_reg_HTH_GntR"/>
</dbReference>
<sequence>MRTHERVLAQIEADLAAGRWALGERLPGERALAEEIGVSRASVREAVRILEAAGIVRTAVGSGPTAGAVVIDRPAAGLGTAVRLHVASGALPVSDVVATRVLLETWAMREAAERVRGGRVPGEVGGGARGDRARDRADDGSPLAGARRLLAEMEEPGVSSLDFIARDQDFHLEFARIAGNQLVEAFMLGLRGAIGAYVAEGVSRLPDWPTTSARLRTEHRAILEAVAAGDGPAAERLTREHIEGFYAEAGLAGGTKFTEAGCG</sequence>
<keyword evidence="3" id="KW-0804">Transcription</keyword>
<dbReference type="SMART" id="SM00895">
    <property type="entry name" value="FCD"/>
    <property type="match status" value="1"/>
</dbReference>
<evidence type="ECO:0000256" key="2">
    <source>
        <dbReference type="ARBA" id="ARBA00023125"/>
    </source>
</evidence>
<feature type="compositionally biased region" description="Gly residues" evidence="4">
    <location>
        <begin position="119"/>
        <end position="128"/>
    </location>
</feature>
<evidence type="ECO:0000256" key="1">
    <source>
        <dbReference type="ARBA" id="ARBA00023015"/>
    </source>
</evidence>
<dbReference type="InterPro" id="IPR036388">
    <property type="entry name" value="WH-like_DNA-bd_sf"/>
</dbReference>
<evidence type="ECO:0000313" key="6">
    <source>
        <dbReference type="EMBL" id="MBE1878716.1"/>
    </source>
</evidence>
<name>A0ABR9N4W5_9MICO</name>